<name>A0A8S9ZXL6_9BILA</name>
<keyword evidence="2" id="KW-1185">Reference proteome</keyword>
<dbReference type="EMBL" id="JABEBT010000015">
    <property type="protein sequence ID" value="KAF7638032.1"/>
    <property type="molecule type" value="Genomic_DNA"/>
</dbReference>
<dbReference type="AlphaFoldDB" id="A0A8S9ZXL6"/>
<protein>
    <submittedName>
        <fullName evidence="1">Uncharacterized protein</fullName>
    </submittedName>
</protein>
<evidence type="ECO:0000313" key="2">
    <source>
        <dbReference type="Proteomes" id="UP000605970"/>
    </source>
</evidence>
<dbReference type="OrthoDB" id="5907690at2759"/>
<proteinExistence type="predicted"/>
<comment type="caution">
    <text evidence="1">The sequence shown here is derived from an EMBL/GenBank/DDBJ whole genome shotgun (WGS) entry which is preliminary data.</text>
</comment>
<sequence length="126" mass="15234">LKNIRYWLNQIFNCCDFGIINFYYFVFNPEIIKLLFNSEEINKIKFNCKKAIFSLYNPNIEYWEFTFNNLVINKRLIIHLNKINYTNNNILLNLILNKGNNIPSILISFTYNQIEFFKNFINVSKI</sequence>
<dbReference type="Proteomes" id="UP000605970">
    <property type="component" value="Unassembled WGS sequence"/>
</dbReference>
<feature type="non-terminal residue" evidence="1">
    <location>
        <position position="1"/>
    </location>
</feature>
<reference evidence="1" key="1">
    <citation type="journal article" date="2020" name="Ecol. Evol.">
        <title>Genome structure and content of the rice root-knot nematode (Meloidogyne graminicola).</title>
        <authorList>
            <person name="Phan N.T."/>
            <person name="Danchin E.G.J."/>
            <person name="Klopp C."/>
            <person name="Perfus-Barbeoch L."/>
            <person name="Kozlowski D.K."/>
            <person name="Koutsovoulos G.D."/>
            <person name="Lopez-Roques C."/>
            <person name="Bouchez O."/>
            <person name="Zahm M."/>
            <person name="Besnard G."/>
            <person name="Bellafiore S."/>
        </authorList>
    </citation>
    <scope>NUCLEOTIDE SEQUENCE</scope>
    <source>
        <strain evidence="1">VN-18</strain>
    </source>
</reference>
<organism evidence="1 2">
    <name type="scientific">Meloidogyne graminicola</name>
    <dbReference type="NCBI Taxonomy" id="189291"/>
    <lineage>
        <taxon>Eukaryota</taxon>
        <taxon>Metazoa</taxon>
        <taxon>Ecdysozoa</taxon>
        <taxon>Nematoda</taxon>
        <taxon>Chromadorea</taxon>
        <taxon>Rhabditida</taxon>
        <taxon>Tylenchina</taxon>
        <taxon>Tylenchomorpha</taxon>
        <taxon>Tylenchoidea</taxon>
        <taxon>Meloidogynidae</taxon>
        <taxon>Meloidogyninae</taxon>
        <taxon>Meloidogyne</taxon>
    </lineage>
</organism>
<gene>
    <name evidence="1" type="ORF">Mgra_00002485</name>
</gene>
<accession>A0A8S9ZXL6</accession>
<evidence type="ECO:0000313" key="1">
    <source>
        <dbReference type="EMBL" id="KAF7638032.1"/>
    </source>
</evidence>